<dbReference type="Proteomes" id="UP000070412">
    <property type="component" value="Unassembled WGS sequence"/>
</dbReference>
<reference evidence="3 6" key="1">
    <citation type="journal article" date="2015" name="Parasit. Vectors">
        <title>Draft genome of the scabies mite.</title>
        <authorList>
            <person name="Rider S.D.Jr."/>
            <person name="Morgan M.S."/>
            <person name="Arlian L.G."/>
        </authorList>
    </citation>
    <scope>NUCLEOTIDE SEQUENCE [LARGE SCALE GENOMIC DNA]</scope>
    <source>
        <strain evidence="3">Arlian Lab</strain>
    </source>
</reference>
<reference evidence="2" key="3">
    <citation type="submission" date="2020-01" db="EMBL/GenBank/DDBJ databases">
        <authorList>
            <person name="Korhonen P.K.K."/>
            <person name="Guangxu M.G."/>
            <person name="Wang T.W."/>
            <person name="Stroehlein A.J.S."/>
            <person name="Young N.D."/>
            <person name="Ang C.-S.A."/>
            <person name="Fernando D.W.F."/>
            <person name="Lu H.L."/>
            <person name="Taylor S.T."/>
            <person name="Ehtesham M.E.M."/>
            <person name="Najaraj S.H.N."/>
            <person name="Harsha G.H.G."/>
            <person name="Madugundu A.M."/>
            <person name="Renuse S.R."/>
            <person name="Holt D.H."/>
            <person name="Pandey A.P."/>
            <person name="Papenfuss A.P."/>
            <person name="Gasser R.B.G."/>
            <person name="Fischer K.F."/>
        </authorList>
    </citation>
    <scope>NUCLEOTIDE SEQUENCE</scope>
    <source>
        <strain evidence="2">SSS_KF_BRIS2020</strain>
    </source>
</reference>
<accession>A0A132A6I0</accession>
<dbReference type="AlphaFoldDB" id="A0A132A6I0"/>
<proteinExistence type="predicted"/>
<dbReference type="Proteomes" id="UP000616769">
    <property type="component" value="Unassembled WGS sequence"/>
</dbReference>
<evidence type="ECO:0000313" key="4">
    <source>
        <dbReference type="EnsemblMetazoa" id="KAF7490762.1"/>
    </source>
</evidence>
<dbReference type="EMBL" id="WVUK01000062">
    <property type="protein sequence ID" value="KAF7490762.1"/>
    <property type="molecule type" value="Genomic_DNA"/>
</dbReference>
<evidence type="ECO:0000313" key="5">
    <source>
        <dbReference type="Proteomes" id="UP000070412"/>
    </source>
</evidence>
<sequence length="228" mass="25386">MTAFDCGIRIAIFVLLMVCNPTLAIDYHPVVGGVRKKIDHFHIDPHHHRQSSHSHRSVNPNLSSVIPSSSMIKSSVADKLQTANSNVYYIEDELHDDVPATIDYGHHTSIPQETYLITSEKKGSKFFSEEISFVAAIVTLAVFLCFLSSIFIPLAVFFFTSGGLLPFGGLNNAMQMNGAFQPANLGSFMVGRKRRKRSLIPSSIYDYNQNNLLDIFSSKLESAVQKFQ</sequence>
<feature type="transmembrane region" description="Helical" evidence="1">
    <location>
        <begin position="131"/>
        <end position="160"/>
    </location>
</feature>
<dbReference type="VEuPathDB" id="VectorBase:SSCA004347"/>
<keyword evidence="1" id="KW-1133">Transmembrane helix</keyword>
<reference evidence="4" key="4">
    <citation type="submission" date="2022-06" db="UniProtKB">
        <authorList>
            <consortium name="EnsemblMetazoa"/>
        </authorList>
    </citation>
    <scope>IDENTIFICATION</scope>
</reference>
<dbReference type="OrthoDB" id="6510782at2759"/>
<evidence type="ECO:0000313" key="2">
    <source>
        <dbReference type="EMBL" id="KAF7490762.1"/>
    </source>
</evidence>
<evidence type="ECO:0000256" key="1">
    <source>
        <dbReference type="SAM" id="Phobius"/>
    </source>
</evidence>
<organism evidence="3 6">
    <name type="scientific">Sarcoptes scabiei</name>
    <name type="common">Itch mite</name>
    <name type="synonym">Acarus scabiei</name>
    <dbReference type="NCBI Taxonomy" id="52283"/>
    <lineage>
        <taxon>Eukaryota</taxon>
        <taxon>Metazoa</taxon>
        <taxon>Ecdysozoa</taxon>
        <taxon>Arthropoda</taxon>
        <taxon>Chelicerata</taxon>
        <taxon>Arachnida</taxon>
        <taxon>Acari</taxon>
        <taxon>Acariformes</taxon>
        <taxon>Sarcoptiformes</taxon>
        <taxon>Astigmata</taxon>
        <taxon>Psoroptidia</taxon>
        <taxon>Sarcoptoidea</taxon>
        <taxon>Sarcoptidae</taxon>
        <taxon>Sarcoptinae</taxon>
        <taxon>Sarcoptes</taxon>
    </lineage>
</organism>
<evidence type="ECO:0000313" key="6">
    <source>
        <dbReference type="Proteomes" id="UP000616769"/>
    </source>
</evidence>
<keyword evidence="1" id="KW-0472">Membrane</keyword>
<dbReference type="EMBL" id="JXLN01010944">
    <property type="protein sequence ID" value="KPM06562.1"/>
    <property type="molecule type" value="Genomic_DNA"/>
</dbReference>
<evidence type="ECO:0000313" key="3">
    <source>
        <dbReference type="EMBL" id="KPM06562.1"/>
    </source>
</evidence>
<keyword evidence="5" id="KW-1185">Reference proteome</keyword>
<reference evidence="5" key="2">
    <citation type="journal article" date="2020" name="PLoS Negl. Trop. Dis.">
        <title>High-quality nuclear genome for Sarcoptes scabiei-A critical resource for a neglected parasite.</title>
        <authorList>
            <person name="Korhonen P.K."/>
            <person name="Gasser R.B."/>
            <person name="Ma G."/>
            <person name="Wang T."/>
            <person name="Stroehlein A.J."/>
            <person name="Young N.D."/>
            <person name="Ang C.S."/>
            <person name="Fernando D.D."/>
            <person name="Lu H.C."/>
            <person name="Taylor S."/>
            <person name="Reynolds S.L."/>
            <person name="Mofiz E."/>
            <person name="Najaraj S.H."/>
            <person name="Gowda H."/>
            <person name="Madugundu A."/>
            <person name="Renuse S."/>
            <person name="Holt D."/>
            <person name="Pandey A."/>
            <person name="Papenfuss A.T."/>
            <person name="Fischer K."/>
        </authorList>
    </citation>
    <scope>NUCLEOTIDE SEQUENCE [LARGE SCALE GENOMIC DNA]</scope>
</reference>
<name>A0A132A6I0_SARSC</name>
<dbReference type="EnsemblMetazoa" id="SSS_8333s_mrna">
    <property type="protein sequence ID" value="KAF7490762.1"/>
    <property type="gene ID" value="SSS_8333"/>
</dbReference>
<protein>
    <submittedName>
        <fullName evidence="3 4">Uncharacterized protein</fullName>
    </submittedName>
</protein>
<gene>
    <name evidence="3" type="ORF">QR98_0050390</name>
    <name evidence="2" type="ORF">SSS_8333</name>
</gene>
<keyword evidence="1" id="KW-0812">Transmembrane</keyword>